<name>A0A1M5PUJ5_9RHOB</name>
<keyword evidence="1" id="KW-0812">Transmembrane</keyword>
<protein>
    <submittedName>
        <fullName evidence="2">Uncharacterized protein</fullName>
    </submittedName>
</protein>
<evidence type="ECO:0000313" key="3">
    <source>
        <dbReference type="Proteomes" id="UP000184074"/>
    </source>
</evidence>
<organism evidence="2 3">
    <name type="scientific">Cognatiyoonia sediminum</name>
    <dbReference type="NCBI Taxonomy" id="1508389"/>
    <lineage>
        <taxon>Bacteria</taxon>
        <taxon>Pseudomonadati</taxon>
        <taxon>Pseudomonadota</taxon>
        <taxon>Alphaproteobacteria</taxon>
        <taxon>Rhodobacterales</taxon>
        <taxon>Paracoccaceae</taxon>
        <taxon>Cognatiyoonia</taxon>
    </lineage>
</organism>
<keyword evidence="1" id="KW-1133">Transmembrane helix</keyword>
<dbReference type="RefSeq" id="WP_072900658.1">
    <property type="nucleotide sequence ID" value="NZ_FQXB01000002.1"/>
</dbReference>
<dbReference type="OrthoDB" id="7875742at2"/>
<dbReference type="STRING" id="1508389.SAMN05444003_1867"/>
<keyword evidence="1" id="KW-0472">Membrane</keyword>
<dbReference type="AlphaFoldDB" id="A0A1M5PUJ5"/>
<reference evidence="2 3" key="1">
    <citation type="submission" date="2016-11" db="EMBL/GenBank/DDBJ databases">
        <authorList>
            <person name="Jaros S."/>
            <person name="Januszkiewicz K."/>
            <person name="Wedrychowicz H."/>
        </authorList>
    </citation>
    <scope>NUCLEOTIDE SEQUENCE [LARGE SCALE GENOMIC DNA]</scope>
    <source>
        <strain evidence="2 3">DSM 28715</strain>
    </source>
</reference>
<dbReference type="EMBL" id="FQXB01000002">
    <property type="protein sequence ID" value="SHH05667.1"/>
    <property type="molecule type" value="Genomic_DNA"/>
</dbReference>
<proteinExistence type="predicted"/>
<dbReference type="Proteomes" id="UP000184074">
    <property type="component" value="Unassembled WGS sequence"/>
</dbReference>
<evidence type="ECO:0000256" key="1">
    <source>
        <dbReference type="SAM" id="Phobius"/>
    </source>
</evidence>
<keyword evidence="3" id="KW-1185">Reference proteome</keyword>
<gene>
    <name evidence="2" type="ORF">SAMN05444003_1867</name>
</gene>
<evidence type="ECO:0000313" key="2">
    <source>
        <dbReference type="EMBL" id="SHH05667.1"/>
    </source>
</evidence>
<sequence length="173" mass="18051">MTQTIPDTDHGKIRVFSVASPADGLLEIKIEALVATFGSAPLNTDFVDVIDLDVLEEMSLLDYLSEGYNVEPDDADVAALTALEGVVVLIMSRAHEGAEITLVPAEGVRHVTTLGRGARMTVAASLESEAAQGVVTDGFGKAPKSDARIGGIVAMVALLVMFALVALMVWVGG</sequence>
<accession>A0A1M5PUJ5</accession>
<feature type="transmembrane region" description="Helical" evidence="1">
    <location>
        <begin position="149"/>
        <end position="171"/>
    </location>
</feature>